<dbReference type="RefSeq" id="WP_034548075.1">
    <property type="nucleotide sequence ID" value="NZ_FSRN01000001.1"/>
</dbReference>
<proteinExistence type="predicted"/>
<dbReference type="InterPro" id="IPR029039">
    <property type="entry name" value="Flavoprotein-like_sf"/>
</dbReference>
<dbReference type="GO" id="GO:0070819">
    <property type="term" value="F:menaquinone-dependent protoporphyrinogen oxidase activity"/>
    <property type="evidence" value="ECO:0007669"/>
    <property type="project" value="TreeGrafter"/>
</dbReference>
<dbReference type="InterPro" id="IPR026816">
    <property type="entry name" value="Flavodoxin_dom"/>
</dbReference>
<organism evidence="2 3">
    <name type="scientific">Carnobacterium alterfunditum</name>
    <dbReference type="NCBI Taxonomy" id="28230"/>
    <lineage>
        <taxon>Bacteria</taxon>
        <taxon>Bacillati</taxon>
        <taxon>Bacillota</taxon>
        <taxon>Bacilli</taxon>
        <taxon>Lactobacillales</taxon>
        <taxon>Carnobacteriaceae</taxon>
        <taxon>Carnobacterium</taxon>
    </lineage>
</organism>
<dbReference type="Pfam" id="PF12724">
    <property type="entry name" value="Flavodoxin_5"/>
    <property type="match status" value="1"/>
</dbReference>
<dbReference type="GO" id="GO:0010181">
    <property type="term" value="F:FMN binding"/>
    <property type="evidence" value="ECO:0007669"/>
    <property type="project" value="TreeGrafter"/>
</dbReference>
<dbReference type="AlphaFoldDB" id="A0A1N6GCW3"/>
<keyword evidence="3" id="KW-1185">Reference proteome</keyword>
<evidence type="ECO:0000259" key="1">
    <source>
        <dbReference type="Pfam" id="PF12724"/>
    </source>
</evidence>
<name>A0A1N6GCW3_9LACT</name>
<dbReference type="PANTHER" id="PTHR38030">
    <property type="entry name" value="PROTOPORPHYRINOGEN IX DEHYDROGENASE [MENAQUINONE]"/>
    <property type="match status" value="1"/>
</dbReference>
<dbReference type="PANTHER" id="PTHR38030:SF2">
    <property type="entry name" value="PROTOPORPHYRINOGEN IX DEHYDROGENASE [QUINONE]"/>
    <property type="match status" value="1"/>
</dbReference>
<feature type="domain" description="Flavodoxin" evidence="1">
    <location>
        <begin position="4"/>
        <end position="137"/>
    </location>
</feature>
<dbReference type="Gene3D" id="3.40.50.360">
    <property type="match status" value="1"/>
</dbReference>
<evidence type="ECO:0000313" key="2">
    <source>
        <dbReference type="EMBL" id="SIO05385.1"/>
    </source>
</evidence>
<dbReference type="OrthoDB" id="2146857at2"/>
<dbReference type="GO" id="GO:0006783">
    <property type="term" value="P:heme biosynthetic process"/>
    <property type="evidence" value="ECO:0007669"/>
    <property type="project" value="TreeGrafter"/>
</dbReference>
<dbReference type="Proteomes" id="UP000184758">
    <property type="component" value="Unassembled WGS sequence"/>
</dbReference>
<dbReference type="InterPro" id="IPR052200">
    <property type="entry name" value="Protoporphyrinogen_IX_DH"/>
</dbReference>
<accession>A0A1N6GCW3</accession>
<dbReference type="SUPFAM" id="SSF52218">
    <property type="entry name" value="Flavoproteins"/>
    <property type="match status" value="1"/>
</dbReference>
<sequence length="171" mass="20129">MRNIVLYKSKYGNTFQYATWIAEELDWEIRDFSKFKKAEIKNYNTIIFGSGVYVGKMNKIKKVLEWFKEKPIIIFACGGNNNVEKDINDIKINNFSENQLAFHTFFYLPGGVDFSKVKGIIKIMINVFIKIVENKKNKKEYEEAILKSYYHPTNYVDKKHIQAIVSYAKKI</sequence>
<protein>
    <submittedName>
        <fullName evidence="2">Protoporphyrinogen IX oxidase, menaquinone-dependent (Flavodoxin domain)</fullName>
    </submittedName>
</protein>
<gene>
    <name evidence="2" type="ORF">SAMN05878443_1150</name>
</gene>
<reference evidence="3" key="1">
    <citation type="submission" date="2016-11" db="EMBL/GenBank/DDBJ databases">
        <authorList>
            <person name="Varghese N."/>
            <person name="Submissions S."/>
        </authorList>
    </citation>
    <scope>NUCLEOTIDE SEQUENCE [LARGE SCALE GENOMIC DNA]</scope>
    <source>
        <strain evidence="3">313</strain>
    </source>
</reference>
<dbReference type="STRING" id="28230.SAMN05878443_1150"/>
<dbReference type="EMBL" id="FSRN01000001">
    <property type="protein sequence ID" value="SIO05385.1"/>
    <property type="molecule type" value="Genomic_DNA"/>
</dbReference>
<evidence type="ECO:0000313" key="3">
    <source>
        <dbReference type="Proteomes" id="UP000184758"/>
    </source>
</evidence>
<dbReference type="eggNOG" id="COG4635">
    <property type="taxonomic scope" value="Bacteria"/>
</dbReference>